<sequence>MSLEDTIRKRIIRILLESKTPLTAREIAELAGIDPVTGEHEVYIHLKHIAKSLRRSHGGRAVLYMIPPRCRNCGYVFTDLDSPKKPSKCPMCKSQRIEPPRFYIEAED</sequence>
<evidence type="ECO:0008006" key="5">
    <source>
        <dbReference type="Google" id="ProtNLM"/>
    </source>
</evidence>
<dbReference type="Pfam" id="PF23470">
    <property type="entry name" value="Zn_ribbon_PF0610"/>
    <property type="match status" value="1"/>
</dbReference>
<accession>A0A0P0N418</accession>
<dbReference type="STRING" id="1273541.Pyrde_1119"/>
<dbReference type="Pfam" id="PF21476">
    <property type="entry name" value="PF0610-like_N"/>
    <property type="match status" value="1"/>
</dbReference>
<dbReference type="EMBL" id="CP013011">
    <property type="protein sequence ID" value="ALL01167.1"/>
    <property type="molecule type" value="Genomic_DNA"/>
</dbReference>
<dbReference type="InterPro" id="IPR057022">
    <property type="entry name" value="PF0610-like_Zn_ribbon_C"/>
</dbReference>
<evidence type="ECO:0000313" key="3">
    <source>
        <dbReference type="EMBL" id="ALL01167.1"/>
    </source>
</evidence>
<dbReference type="SUPFAM" id="SSF46785">
    <property type="entry name" value="Winged helix' DNA-binding domain"/>
    <property type="match status" value="1"/>
</dbReference>
<evidence type="ECO:0000259" key="2">
    <source>
        <dbReference type="Pfam" id="PF23470"/>
    </source>
</evidence>
<dbReference type="InterPro" id="IPR036390">
    <property type="entry name" value="WH_DNA-bd_sf"/>
</dbReference>
<evidence type="ECO:0000313" key="4">
    <source>
        <dbReference type="Proteomes" id="UP000058613"/>
    </source>
</evidence>
<dbReference type="InterPro" id="IPR038767">
    <property type="entry name" value="PF0610-like"/>
</dbReference>
<evidence type="ECO:0000259" key="1">
    <source>
        <dbReference type="Pfam" id="PF21476"/>
    </source>
</evidence>
<name>A0A0P0N418_9CREN</name>
<reference evidence="3 4" key="1">
    <citation type="submission" date="2015-10" db="EMBL/GenBank/DDBJ databases">
        <title>Complete genome sequence of hyperthermophilic archaeon Pyrodictium delaneyi Su06.</title>
        <authorList>
            <person name="Jung J.-H."/>
            <person name="Lin J."/>
            <person name="Holden J.F."/>
            <person name="Park C.-S."/>
        </authorList>
    </citation>
    <scope>NUCLEOTIDE SEQUENCE [LARGE SCALE GENOMIC DNA]</scope>
    <source>
        <strain evidence="3 4">Su06</strain>
    </source>
</reference>
<dbReference type="Gene3D" id="2.20.28.10">
    <property type="match status" value="1"/>
</dbReference>
<dbReference type="PANTHER" id="PTHR40663">
    <property type="match status" value="1"/>
</dbReference>
<feature type="domain" description="PF0610-like winged HTH N-terminal" evidence="1">
    <location>
        <begin position="6"/>
        <end position="57"/>
    </location>
</feature>
<dbReference type="PANTHER" id="PTHR40663:SF2">
    <property type="entry name" value="TRANSCRIPTIONAL REGULATOR"/>
    <property type="match status" value="1"/>
</dbReference>
<gene>
    <name evidence="3" type="ORF">Pyrde_1119</name>
</gene>
<dbReference type="AlphaFoldDB" id="A0A0P0N418"/>
<proteinExistence type="predicted"/>
<feature type="domain" description="PF0610-like rubredoxin-like zinc beta-ribbon C-terminal" evidence="2">
    <location>
        <begin position="67"/>
        <end position="106"/>
    </location>
</feature>
<dbReference type="Proteomes" id="UP000058613">
    <property type="component" value="Chromosome"/>
</dbReference>
<dbReference type="InterPro" id="IPR049159">
    <property type="entry name" value="PF0610-like_wHTH_N"/>
</dbReference>
<organism evidence="3 4">
    <name type="scientific">Pyrodictium delaneyi</name>
    <dbReference type="NCBI Taxonomy" id="1273541"/>
    <lineage>
        <taxon>Archaea</taxon>
        <taxon>Thermoproteota</taxon>
        <taxon>Thermoprotei</taxon>
        <taxon>Desulfurococcales</taxon>
        <taxon>Pyrodictiaceae</taxon>
        <taxon>Pyrodictium</taxon>
    </lineage>
</organism>
<dbReference type="KEGG" id="pdl:Pyrde_1119"/>
<protein>
    <recommendedName>
        <fullName evidence="5">Transcriptional regulator</fullName>
    </recommendedName>
</protein>